<dbReference type="PANTHER" id="PTHR30290:SF9">
    <property type="entry name" value="OLIGOPEPTIDE-BINDING PROTEIN APPA"/>
    <property type="match status" value="1"/>
</dbReference>
<evidence type="ECO:0000259" key="4">
    <source>
        <dbReference type="Pfam" id="PF00496"/>
    </source>
</evidence>
<dbReference type="SUPFAM" id="SSF53850">
    <property type="entry name" value="Periplasmic binding protein-like II"/>
    <property type="match status" value="1"/>
</dbReference>
<evidence type="ECO:0000256" key="1">
    <source>
        <dbReference type="ARBA" id="ARBA00005695"/>
    </source>
</evidence>
<dbReference type="InterPro" id="IPR039424">
    <property type="entry name" value="SBP_5"/>
</dbReference>
<reference evidence="5 6" key="1">
    <citation type="journal article" date="2020" name="Biotechnol. Biofuels">
        <title>New insights from the biogas microbiome by comprehensive genome-resolved metagenomics of nearly 1600 species originating from multiple anaerobic digesters.</title>
        <authorList>
            <person name="Campanaro S."/>
            <person name="Treu L."/>
            <person name="Rodriguez-R L.M."/>
            <person name="Kovalovszki A."/>
            <person name="Ziels R.M."/>
            <person name="Maus I."/>
            <person name="Zhu X."/>
            <person name="Kougias P.G."/>
            <person name="Basile A."/>
            <person name="Luo G."/>
            <person name="Schluter A."/>
            <person name="Konstantinidis K.T."/>
            <person name="Angelidaki I."/>
        </authorList>
    </citation>
    <scope>NUCLEOTIDE SEQUENCE [LARGE SCALE GENOMIC DNA]</scope>
    <source>
        <strain evidence="5">AS27yjCOA_165</strain>
    </source>
</reference>
<feature type="non-terminal residue" evidence="5">
    <location>
        <position position="409"/>
    </location>
</feature>
<gene>
    <name evidence="5" type="ORF">GYA27_03415</name>
</gene>
<feature type="domain" description="Solute-binding protein family 5" evidence="4">
    <location>
        <begin position="64"/>
        <end position="379"/>
    </location>
</feature>
<proteinExistence type="inferred from homology"/>
<organism evidence="5 6">
    <name type="scientific">candidate division WWE3 bacterium</name>
    <dbReference type="NCBI Taxonomy" id="2053526"/>
    <lineage>
        <taxon>Bacteria</taxon>
        <taxon>Katanobacteria</taxon>
    </lineage>
</organism>
<protein>
    <recommendedName>
        <fullName evidence="4">Solute-binding protein family 5 domain-containing protein</fullName>
    </recommendedName>
</protein>
<dbReference type="Pfam" id="PF00496">
    <property type="entry name" value="SBP_bac_5"/>
    <property type="match status" value="1"/>
</dbReference>
<name>A0A7X9HHB8_UNCKA</name>
<dbReference type="EMBL" id="JAAZNL010000042">
    <property type="protein sequence ID" value="NMB70221.1"/>
    <property type="molecule type" value="Genomic_DNA"/>
</dbReference>
<evidence type="ECO:0000256" key="2">
    <source>
        <dbReference type="ARBA" id="ARBA00022448"/>
    </source>
</evidence>
<evidence type="ECO:0000256" key="3">
    <source>
        <dbReference type="ARBA" id="ARBA00022729"/>
    </source>
</evidence>
<dbReference type="GO" id="GO:1904680">
    <property type="term" value="F:peptide transmembrane transporter activity"/>
    <property type="evidence" value="ECO:0007669"/>
    <property type="project" value="TreeGrafter"/>
</dbReference>
<dbReference type="GO" id="GO:0015833">
    <property type="term" value="P:peptide transport"/>
    <property type="evidence" value="ECO:0007669"/>
    <property type="project" value="TreeGrafter"/>
</dbReference>
<keyword evidence="2" id="KW-0813">Transport</keyword>
<dbReference type="Gene3D" id="3.10.105.10">
    <property type="entry name" value="Dipeptide-binding Protein, Domain 3"/>
    <property type="match status" value="1"/>
</dbReference>
<accession>A0A7X9HHB8</accession>
<dbReference type="InterPro" id="IPR000914">
    <property type="entry name" value="SBP_5_dom"/>
</dbReference>
<evidence type="ECO:0000313" key="6">
    <source>
        <dbReference type="Proteomes" id="UP000526033"/>
    </source>
</evidence>
<comment type="caution">
    <text evidence="5">The sequence shown here is derived from an EMBL/GenBank/DDBJ whole genome shotgun (WGS) entry which is preliminary data.</text>
</comment>
<dbReference type="PANTHER" id="PTHR30290">
    <property type="entry name" value="PERIPLASMIC BINDING COMPONENT OF ABC TRANSPORTER"/>
    <property type="match status" value="1"/>
</dbReference>
<keyword evidence="3" id="KW-0732">Signal</keyword>
<dbReference type="Proteomes" id="UP000526033">
    <property type="component" value="Unassembled WGS sequence"/>
</dbReference>
<dbReference type="Gene3D" id="3.40.190.10">
    <property type="entry name" value="Periplasmic binding protein-like II"/>
    <property type="match status" value="1"/>
</dbReference>
<comment type="similarity">
    <text evidence="1">Belongs to the bacterial solute-binding protein 5 family.</text>
</comment>
<dbReference type="AlphaFoldDB" id="A0A7X9HHB8"/>
<sequence length="409" mass="47087">MTIKAIFLFLSTYLLSYMPVSSYVEGVIDQPKSFLPNETRSQHESSVSSLIFRGLFKYDIYGALVPDLAETWEISEDGLTYKITIKDGNYWSNGKKITSDDLIYTAFKMPALEGVATDKVDDRTVIFTLPNKYAPFLSLLTTGIMPTDAVEKGNKLMPVTNGDFTIARIERTGDVIRKLTLYTKNENYKIRKIVFKYYSNEEELTTAAKLGEINAFLSDKTHVISNYEDYKFPIQGIYYAVYFNLRDDQLDDLELRKKLEKVLPIDQLTYDRGITVQGPVSRSAYTDRDLKFNKYDETFKESLGDIKLKITVPDTEKHVEMAERIADLWQTKLDIDVDVVKVDQKDFFTKVIEPRNFQILLYGQEVGRDPDRYSNWYSTEKDPPGLNLSGFSQVRADRALEEGRKELNN</sequence>
<evidence type="ECO:0000313" key="5">
    <source>
        <dbReference type="EMBL" id="NMB70221.1"/>
    </source>
</evidence>